<dbReference type="Gene3D" id="1.10.10.60">
    <property type="entry name" value="Homeodomain-like"/>
    <property type="match status" value="2"/>
</dbReference>
<organism evidence="10 11">
    <name type="scientific">Cohnella abietis</name>
    <dbReference type="NCBI Taxonomy" id="2507935"/>
    <lineage>
        <taxon>Bacteria</taxon>
        <taxon>Bacillati</taxon>
        <taxon>Bacillota</taxon>
        <taxon>Bacilli</taxon>
        <taxon>Bacillales</taxon>
        <taxon>Paenibacillaceae</taxon>
        <taxon>Cohnella</taxon>
    </lineage>
</organism>
<dbReference type="PANTHER" id="PTHR30532:SF26">
    <property type="entry name" value="IRON(3+)-HYDROXAMATE-BINDING PROTEIN FHUD"/>
    <property type="match status" value="1"/>
</dbReference>
<evidence type="ECO:0000256" key="6">
    <source>
        <dbReference type="ARBA" id="ARBA00023125"/>
    </source>
</evidence>
<keyword evidence="4" id="KW-0732">Signal</keyword>
<dbReference type="GO" id="GO:1901678">
    <property type="term" value="P:iron coordination entity transport"/>
    <property type="evidence" value="ECO:0007669"/>
    <property type="project" value="UniProtKB-ARBA"/>
</dbReference>
<keyword evidence="7" id="KW-0804">Transcription</keyword>
<dbReference type="InterPro" id="IPR018060">
    <property type="entry name" value="HTH_AraC"/>
</dbReference>
<dbReference type="Proteomes" id="UP000289856">
    <property type="component" value="Chromosome"/>
</dbReference>
<keyword evidence="11" id="KW-1185">Reference proteome</keyword>
<evidence type="ECO:0000256" key="4">
    <source>
        <dbReference type="ARBA" id="ARBA00022729"/>
    </source>
</evidence>
<evidence type="ECO:0000256" key="5">
    <source>
        <dbReference type="ARBA" id="ARBA00023015"/>
    </source>
</evidence>
<evidence type="ECO:0000259" key="9">
    <source>
        <dbReference type="PROSITE" id="PS50983"/>
    </source>
</evidence>
<reference evidence="10 11" key="1">
    <citation type="submission" date="2019-01" db="EMBL/GenBank/DDBJ databases">
        <title>Complete genome sequence of Cohnella hallensis HS21 isolated from Korean fir (Abies koreana) rhizospheric soil.</title>
        <authorList>
            <person name="Jiang L."/>
            <person name="Kang S.W."/>
            <person name="Kim S."/>
            <person name="Jung J."/>
            <person name="Kim C.Y."/>
            <person name="Kim D.H."/>
            <person name="Kim S.W."/>
            <person name="Lee J."/>
        </authorList>
    </citation>
    <scope>NUCLEOTIDE SEQUENCE [LARGE SCALE GENOMIC DNA]</scope>
    <source>
        <strain evidence="10 11">HS21</strain>
    </source>
</reference>
<keyword evidence="6" id="KW-0238">DNA-binding</keyword>
<evidence type="ECO:0000256" key="7">
    <source>
        <dbReference type="ARBA" id="ARBA00023163"/>
    </source>
</evidence>
<protein>
    <submittedName>
        <fullName evidence="10">Uncharacterized protein</fullName>
    </submittedName>
</protein>
<evidence type="ECO:0000256" key="3">
    <source>
        <dbReference type="ARBA" id="ARBA00022448"/>
    </source>
</evidence>
<evidence type="ECO:0000256" key="1">
    <source>
        <dbReference type="ARBA" id="ARBA00004196"/>
    </source>
</evidence>
<proteinExistence type="inferred from homology"/>
<dbReference type="InterPro" id="IPR051313">
    <property type="entry name" value="Bact_iron-sidero_bind"/>
</dbReference>
<evidence type="ECO:0000256" key="2">
    <source>
        <dbReference type="ARBA" id="ARBA00008814"/>
    </source>
</evidence>
<dbReference type="InterPro" id="IPR018062">
    <property type="entry name" value="HTH_AraC-typ_CS"/>
</dbReference>
<dbReference type="EMBL" id="AP019400">
    <property type="protein sequence ID" value="BBI33399.1"/>
    <property type="molecule type" value="Genomic_DNA"/>
</dbReference>
<dbReference type="InterPro" id="IPR020449">
    <property type="entry name" value="Tscrpt_reg_AraC-type_HTH"/>
</dbReference>
<comment type="subcellular location">
    <subcellularLocation>
        <location evidence="1">Cell envelope</location>
    </subcellularLocation>
</comment>
<dbReference type="PROSITE" id="PS50983">
    <property type="entry name" value="FE_B12_PBP"/>
    <property type="match status" value="1"/>
</dbReference>
<sequence length="539" mass="62559">MFSLVLTDVLTQTYSGEDSLELSSSDNYRLLIVIQGRLSMQFQQHNSIAEAGTCTLLLPNHLCSLKVHISSRLYLLTFISIEQQKSLGATDQLIKSITGKTYLPLSNLIKCTESIAHKPDEQDVLLQLHKQQHFLYLLTLLVEQRTLEEQQVCFDPNHAVEETLHFLHNSYSMNVSVQQLADRAQLPRWQYLRSFKQLTGCNPSSYITHLRMEEAKRLLSSTNERIWEVAQKVGYDDEQYFNRRFKQLMGMSPGQYTRIQNHQQQVKDWRGITQLVPSSAKRIVYDDASTLGDLLALGIAPIGASLRFYNYEPVIHQLERTQDIGFPVNLEKVRELNPDLVLLSRYACEQSPQVSEIAPTVGLNEYASMHNRLRKLGEILGVYDTTKKWIEEYDIRCELIWRELQTRKSEKETAVVLFYDSNRELYLMHRNRGLLRIIYHPMGFKRDERIQHIRPNHGDYYIHIDPNIIDQYALGDRLFILVRPSNNMRSAKKALQSLPGWSTLPAVKNGSVHFLSSHWNSDDAWTSSYTLNHFTRLWS</sequence>
<evidence type="ECO:0000313" key="10">
    <source>
        <dbReference type="EMBL" id="BBI33399.1"/>
    </source>
</evidence>
<dbReference type="PRINTS" id="PR00032">
    <property type="entry name" value="HTHARAC"/>
</dbReference>
<dbReference type="SUPFAM" id="SSF46689">
    <property type="entry name" value="Homeodomain-like"/>
    <property type="match status" value="2"/>
</dbReference>
<dbReference type="Pfam" id="PF01497">
    <property type="entry name" value="Peripla_BP_2"/>
    <property type="match status" value="1"/>
</dbReference>
<keyword evidence="5" id="KW-0805">Transcription regulation</keyword>
<feature type="domain" description="Fe/B12 periplasmic-binding" evidence="9">
    <location>
        <begin position="282"/>
        <end position="539"/>
    </location>
</feature>
<name>A0A3T1D5W2_9BACL</name>
<dbReference type="SMART" id="SM00342">
    <property type="entry name" value="HTH_ARAC"/>
    <property type="match status" value="1"/>
</dbReference>
<dbReference type="KEGG" id="cohn:KCTCHS21_27980"/>
<keyword evidence="3" id="KW-0813">Transport</keyword>
<dbReference type="PROSITE" id="PS01124">
    <property type="entry name" value="HTH_ARAC_FAMILY_2"/>
    <property type="match status" value="1"/>
</dbReference>
<dbReference type="GO" id="GO:0030288">
    <property type="term" value="C:outer membrane-bounded periplasmic space"/>
    <property type="evidence" value="ECO:0007669"/>
    <property type="project" value="TreeGrafter"/>
</dbReference>
<dbReference type="Gene3D" id="3.40.50.1980">
    <property type="entry name" value="Nitrogenase molybdenum iron protein domain"/>
    <property type="match status" value="2"/>
</dbReference>
<dbReference type="PANTHER" id="PTHR30532">
    <property type="entry name" value="IRON III DICITRATE-BINDING PERIPLASMIC PROTEIN"/>
    <property type="match status" value="1"/>
</dbReference>
<evidence type="ECO:0000259" key="8">
    <source>
        <dbReference type="PROSITE" id="PS01124"/>
    </source>
</evidence>
<accession>A0A3T1D5W2</accession>
<dbReference type="Pfam" id="PF12833">
    <property type="entry name" value="HTH_18"/>
    <property type="match status" value="1"/>
</dbReference>
<dbReference type="AlphaFoldDB" id="A0A3T1D5W2"/>
<gene>
    <name evidence="10" type="ORF">KCTCHS21_27980</name>
</gene>
<dbReference type="InterPro" id="IPR009057">
    <property type="entry name" value="Homeodomain-like_sf"/>
</dbReference>
<dbReference type="InterPro" id="IPR002491">
    <property type="entry name" value="ABC_transptr_periplasmic_BD"/>
</dbReference>
<evidence type="ECO:0000313" key="11">
    <source>
        <dbReference type="Proteomes" id="UP000289856"/>
    </source>
</evidence>
<comment type="similarity">
    <text evidence="2">Belongs to the bacterial solute-binding protein 8 family.</text>
</comment>
<dbReference type="PROSITE" id="PS00041">
    <property type="entry name" value="HTH_ARAC_FAMILY_1"/>
    <property type="match status" value="1"/>
</dbReference>
<feature type="domain" description="HTH araC/xylS-type" evidence="8">
    <location>
        <begin position="161"/>
        <end position="259"/>
    </location>
</feature>
<dbReference type="GO" id="GO:0003700">
    <property type="term" value="F:DNA-binding transcription factor activity"/>
    <property type="evidence" value="ECO:0007669"/>
    <property type="project" value="InterPro"/>
</dbReference>
<dbReference type="SUPFAM" id="SSF53807">
    <property type="entry name" value="Helical backbone' metal receptor"/>
    <property type="match status" value="1"/>
</dbReference>
<dbReference type="GO" id="GO:0043565">
    <property type="term" value="F:sequence-specific DNA binding"/>
    <property type="evidence" value="ECO:0007669"/>
    <property type="project" value="InterPro"/>
</dbReference>